<dbReference type="InterPro" id="IPR000073">
    <property type="entry name" value="AB_hydrolase_1"/>
</dbReference>
<dbReference type="STRING" id="1073089.A0A1L9RS92"/>
<keyword evidence="7" id="KW-1185">Reference proteome</keyword>
<dbReference type="VEuPathDB" id="FungiDB:ASPWEDRAFT_739023"/>
<sequence>MLFKHLIYFASLTGYVTASSLDWAPCGTNTTLPTECSNFTVPLDYTRSDARETLDLQLLKVPALKQPRKGTILVNFGGPGLEARYTLAEMGEILQALTGGHYDLVAHDPRGTANTLTAKCMDNDTERREFLKNLRFGDLAQPSDAKDLGRQWATAAVFSNTCSNSSLGEKGALMSTAFAARDLMRIAEAVDEDGLLRYWGFSYGTTLGATVAAMFPDKMDKVILDGNMNVHEYFTGFDKQVWADVDMVFSSFFDQCLKSADKCALSTRNMTAFDLEKTIYNLIDDIRVNPLIHEQNIIDDSLLKTYIRSSLYSPPVYPALSSALNSLLNGNTSAFMKIYNAQMSGDAIFGDILPNDAPFAIQCADKKIDKSTLSDILPDMYDMVGQSRLLGEVAIGLTSICTQWKVKAKERYSGNFDVKTKNPMLVIGNTYDSATPLRCARNTTATFEGSVLLEHGGWGHATLAHGSSCTSKAIRDFWINGSLPEHGTVCPPDYAPFESGSLREVLVKNGWIKGE</sequence>
<feature type="domain" description="AB hydrolase-1" evidence="4">
    <location>
        <begin position="93"/>
        <end position="244"/>
    </location>
</feature>
<feature type="domain" description="Peptidase S33 tripeptidyl aminopeptidase-like C-terminal" evidence="5">
    <location>
        <begin position="397"/>
        <end position="490"/>
    </location>
</feature>
<organism evidence="6 7">
    <name type="scientific">Aspergillus wentii DTO 134E9</name>
    <dbReference type="NCBI Taxonomy" id="1073089"/>
    <lineage>
        <taxon>Eukaryota</taxon>
        <taxon>Fungi</taxon>
        <taxon>Dikarya</taxon>
        <taxon>Ascomycota</taxon>
        <taxon>Pezizomycotina</taxon>
        <taxon>Eurotiomycetes</taxon>
        <taxon>Eurotiomycetidae</taxon>
        <taxon>Eurotiales</taxon>
        <taxon>Aspergillaceae</taxon>
        <taxon>Aspergillus</taxon>
        <taxon>Aspergillus subgen. Cremei</taxon>
    </lineage>
</organism>
<feature type="signal peptide" evidence="3">
    <location>
        <begin position="1"/>
        <end position="18"/>
    </location>
</feature>
<evidence type="ECO:0000256" key="2">
    <source>
        <dbReference type="ARBA" id="ARBA00022801"/>
    </source>
</evidence>
<dbReference type="InterPro" id="IPR013595">
    <property type="entry name" value="Pept_S33_TAP-like_C"/>
</dbReference>
<evidence type="ECO:0000256" key="1">
    <source>
        <dbReference type="ARBA" id="ARBA00010088"/>
    </source>
</evidence>
<dbReference type="AlphaFoldDB" id="A0A1L9RS92"/>
<dbReference type="Gene3D" id="3.40.50.1820">
    <property type="entry name" value="alpha/beta hydrolase"/>
    <property type="match status" value="1"/>
</dbReference>
<protein>
    <submittedName>
        <fullName evidence="6">Uncharacterized protein</fullName>
    </submittedName>
</protein>
<dbReference type="InterPro" id="IPR029058">
    <property type="entry name" value="AB_hydrolase_fold"/>
</dbReference>
<evidence type="ECO:0000259" key="4">
    <source>
        <dbReference type="Pfam" id="PF00561"/>
    </source>
</evidence>
<reference evidence="7" key="1">
    <citation type="journal article" date="2017" name="Genome Biol.">
        <title>Comparative genomics reveals high biological diversity and specific adaptations in the industrially and medically important fungal genus Aspergillus.</title>
        <authorList>
            <person name="de Vries R.P."/>
            <person name="Riley R."/>
            <person name="Wiebenga A."/>
            <person name="Aguilar-Osorio G."/>
            <person name="Amillis S."/>
            <person name="Uchima C.A."/>
            <person name="Anderluh G."/>
            <person name="Asadollahi M."/>
            <person name="Askin M."/>
            <person name="Barry K."/>
            <person name="Battaglia E."/>
            <person name="Bayram O."/>
            <person name="Benocci T."/>
            <person name="Braus-Stromeyer S.A."/>
            <person name="Caldana C."/>
            <person name="Canovas D."/>
            <person name="Cerqueira G.C."/>
            <person name="Chen F."/>
            <person name="Chen W."/>
            <person name="Choi C."/>
            <person name="Clum A."/>
            <person name="Dos Santos R.A."/>
            <person name="Damasio A.R."/>
            <person name="Diallinas G."/>
            <person name="Emri T."/>
            <person name="Fekete E."/>
            <person name="Flipphi M."/>
            <person name="Freyberg S."/>
            <person name="Gallo A."/>
            <person name="Gournas C."/>
            <person name="Habgood R."/>
            <person name="Hainaut M."/>
            <person name="Harispe M.L."/>
            <person name="Henrissat B."/>
            <person name="Hilden K.S."/>
            <person name="Hope R."/>
            <person name="Hossain A."/>
            <person name="Karabika E."/>
            <person name="Karaffa L."/>
            <person name="Karanyi Z."/>
            <person name="Krasevec N."/>
            <person name="Kuo A."/>
            <person name="Kusch H."/>
            <person name="LaButti K."/>
            <person name="Lagendijk E.L."/>
            <person name="Lapidus A."/>
            <person name="Levasseur A."/>
            <person name="Lindquist E."/>
            <person name="Lipzen A."/>
            <person name="Logrieco A.F."/>
            <person name="MacCabe A."/>
            <person name="Maekelae M.R."/>
            <person name="Malavazi I."/>
            <person name="Melin P."/>
            <person name="Meyer V."/>
            <person name="Mielnichuk N."/>
            <person name="Miskei M."/>
            <person name="Molnar A.P."/>
            <person name="Mule G."/>
            <person name="Ngan C.Y."/>
            <person name="Orejas M."/>
            <person name="Orosz E."/>
            <person name="Ouedraogo J.P."/>
            <person name="Overkamp K.M."/>
            <person name="Park H.-S."/>
            <person name="Perrone G."/>
            <person name="Piumi F."/>
            <person name="Punt P.J."/>
            <person name="Ram A.F."/>
            <person name="Ramon A."/>
            <person name="Rauscher S."/>
            <person name="Record E."/>
            <person name="Riano-Pachon D.M."/>
            <person name="Robert V."/>
            <person name="Roehrig J."/>
            <person name="Ruller R."/>
            <person name="Salamov A."/>
            <person name="Salih N.S."/>
            <person name="Samson R.A."/>
            <person name="Sandor E."/>
            <person name="Sanguinetti M."/>
            <person name="Schuetze T."/>
            <person name="Sepcic K."/>
            <person name="Shelest E."/>
            <person name="Sherlock G."/>
            <person name="Sophianopoulou V."/>
            <person name="Squina F.M."/>
            <person name="Sun H."/>
            <person name="Susca A."/>
            <person name="Todd R.B."/>
            <person name="Tsang A."/>
            <person name="Unkles S.E."/>
            <person name="van de Wiele N."/>
            <person name="van Rossen-Uffink D."/>
            <person name="Oliveira J.V."/>
            <person name="Vesth T.C."/>
            <person name="Visser J."/>
            <person name="Yu J.-H."/>
            <person name="Zhou M."/>
            <person name="Andersen M.R."/>
            <person name="Archer D.B."/>
            <person name="Baker S.E."/>
            <person name="Benoit I."/>
            <person name="Brakhage A.A."/>
            <person name="Braus G.H."/>
            <person name="Fischer R."/>
            <person name="Frisvad J.C."/>
            <person name="Goldman G.H."/>
            <person name="Houbraken J."/>
            <person name="Oakley B."/>
            <person name="Pocsi I."/>
            <person name="Scazzocchio C."/>
            <person name="Seiboth B."/>
            <person name="vanKuyk P.A."/>
            <person name="Wortman J."/>
            <person name="Dyer P.S."/>
            <person name="Grigoriev I.V."/>
        </authorList>
    </citation>
    <scope>NUCLEOTIDE SEQUENCE [LARGE SCALE GENOMIC DNA]</scope>
    <source>
        <strain evidence="7">DTO 134E9</strain>
    </source>
</reference>
<evidence type="ECO:0000259" key="5">
    <source>
        <dbReference type="Pfam" id="PF08386"/>
    </source>
</evidence>
<evidence type="ECO:0000313" key="7">
    <source>
        <dbReference type="Proteomes" id="UP000184383"/>
    </source>
</evidence>
<evidence type="ECO:0000256" key="3">
    <source>
        <dbReference type="SAM" id="SignalP"/>
    </source>
</evidence>
<evidence type="ECO:0000313" key="6">
    <source>
        <dbReference type="EMBL" id="OJJ37795.1"/>
    </source>
</evidence>
<dbReference type="PANTHER" id="PTHR43248">
    <property type="entry name" value="2-SUCCINYL-6-HYDROXY-2,4-CYCLOHEXADIENE-1-CARBOXYLATE SYNTHASE"/>
    <property type="match status" value="1"/>
</dbReference>
<dbReference type="InterPro" id="IPR051601">
    <property type="entry name" value="Serine_prot/Carboxylest_S33"/>
</dbReference>
<dbReference type="EMBL" id="KV878211">
    <property type="protein sequence ID" value="OJJ37795.1"/>
    <property type="molecule type" value="Genomic_DNA"/>
</dbReference>
<dbReference type="GO" id="GO:0016787">
    <property type="term" value="F:hydrolase activity"/>
    <property type="evidence" value="ECO:0007669"/>
    <property type="project" value="UniProtKB-KW"/>
</dbReference>
<dbReference type="Pfam" id="PF08386">
    <property type="entry name" value="Abhydrolase_4"/>
    <property type="match status" value="1"/>
</dbReference>
<proteinExistence type="inferred from homology"/>
<dbReference type="Pfam" id="PF00561">
    <property type="entry name" value="Abhydrolase_1"/>
    <property type="match status" value="1"/>
</dbReference>
<keyword evidence="3" id="KW-0732">Signal</keyword>
<dbReference type="RefSeq" id="XP_040691471.1">
    <property type="nucleotide sequence ID" value="XM_040839394.1"/>
</dbReference>
<gene>
    <name evidence="6" type="ORF">ASPWEDRAFT_739023</name>
</gene>
<dbReference type="SUPFAM" id="SSF53474">
    <property type="entry name" value="alpha/beta-Hydrolases"/>
    <property type="match status" value="1"/>
</dbReference>
<dbReference type="Proteomes" id="UP000184383">
    <property type="component" value="Unassembled WGS sequence"/>
</dbReference>
<keyword evidence="2" id="KW-0378">Hydrolase</keyword>
<accession>A0A1L9RS92</accession>
<name>A0A1L9RS92_ASPWE</name>
<dbReference type="OrthoDB" id="425534at2759"/>
<comment type="similarity">
    <text evidence="1">Belongs to the peptidase S33 family.</text>
</comment>
<dbReference type="GeneID" id="63755242"/>
<dbReference type="PANTHER" id="PTHR43248:SF25">
    <property type="entry name" value="AB HYDROLASE-1 DOMAIN-CONTAINING PROTEIN-RELATED"/>
    <property type="match status" value="1"/>
</dbReference>
<feature type="chain" id="PRO_5012883058" evidence="3">
    <location>
        <begin position="19"/>
        <end position="515"/>
    </location>
</feature>